<keyword evidence="2" id="KW-0547">Nucleotide-binding</keyword>
<accession>W4LAH9</accession>
<evidence type="ECO:0000259" key="5">
    <source>
        <dbReference type="Pfam" id="PF16575"/>
    </source>
</evidence>
<dbReference type="GO" id="GO:0005524">
    <property type="term" value="F:ATP binding"/>
    <property type="evidence" value="ECO:0007669"/>
    <property type="project" value="UniProtKB-KW"/>
</dbReference>
<sequence>MIDIPEPWAGSVEQIRSHRWRRILVLGDTDRGKSTYCRYLCEQLLASDSRETVAYVDADVGQKDIGPPTAITLGYPQLHTPWTQLEPAAWHFVGNVTPAGQLLPMVLGTQHLVDTAQATRTVINTPGFVRGTGRILQAHLIEAIRPDVMIALVKGRELSALLKPYRYYRTLRLAPSPQAVAKPPPERRANREHAFRRYFSAAQQAEFPLKDLVLQRALIFTGTRMDLPPFPYAERTDEGTIVVAPAHTPVPAQLRAIPLGFERHLLCGLSNRRRQGMGLGIVQHIDFERGTLSLLTPVPQAPIRILQFGDLYVGADGRELGRRDHRVW</sequence>
<evidence type="ECO:0000256" key="4">
    <source>
        <dbReference type="ARBA" id="ARBA00022840"/>
    </source>
</evidence>
<evidence type="ECO:0000313" key="6">
    <source>
        <dbReference type="EMBL" id="ETW94924.1"/>
    </source>
</evidence>
<dbReference type="InterPro" id="IPR045116">
    <property type="entry name" value="Clp1/Grc3"/>
</dbReference>
<dbReference type="GO" id="GO:0006396">
    <property type="term" value="P:RNA processing"/>
    <property type="evidence" value="ECO:0007669"/>
    <property type="project" value="InterPro"/>
</dbReference>
<protein>
    <recommendedName>
        <fullName evidence="5">Clp1 P-loop domain-containing protein</fullName>
    </recommendedName>
</protein>
<dbReference type="PANTHER" id="PTHR12755">
    <property type="entry name" value="CLEAVAGE/POLYADENYLATION FACTOR IA SUBUNIT CLP1P"/>
    <property type="match status" value="1"/>
</dbReference>
<evidence type="ECO:0000313" key="7">
    <source>
        <dbReference type="Proteomes" id="UP000019141"/>
    </source>
</evidence>
<dbReference type="HOGENOM" id="CLU_051301_0_1_7"/>
<dbReference type="AlphaFoldDB" id="W4LAH9"/>
<keyword evidence="4" id="KW-0067">ATP-binding</keyword>
<keyword evidence="1" id="KW-0808">Transferase</keyword>
<gene>
    <name evidence="6" type="ORF">ETSY1_32780</name>
</gene>
<proteinExistence type="predicted"/>
<feature type="domain" description="Clp1 P-loop" evidence="5">
    <location>
        <begin position="27"/>
        <end position="200"/>
    </location>
</feature>
<dbReference type="PANTHER" id="PTHR12755:SF3">
    <property type="entry name" value="POLYNUCLEOTIDE 5'-HYDROXYL-KINASE NOL9"/>
    <property type="match status" value="1"/>
</dbReference>
<dbReference type="GO" id="GO:0051731">
    <property type="term" value="F:polynucleotide 5'-hydroxyl-kinase activity"/>
    <property type="evidence" value="ECO:0007669"/>
    <property type="project" value="InterPro"/>
</dbReference>
<reference evidence="6 7" key="1">
    <citation type="journal article" date="2014" name="Nature">
        <title>An environmental bacterial taxon with a large and distinct metabolic repertoire.</title>
        <authorList>
            <person name="Wilson M.C."/>
            <person name="Mori T."/>
            <person name="Ruckert C."/>
            <person name="Uria A.R."/>
            <person name="Helf M.J."/>
            <person name="Takada K."/>
            <person name="Gernert C."/>
            <person name="Steffens U.A."/>
            <person name="Heycke N."/>
            <person name="Schmitt S."/>
            <person name="Rinke C."/>
            <person name="Helfrich E.J."/>
            <person name="Brachmann A.O."/>
            <person name="Gurgui C."/>
            <person name="Wakimoto T."/>
            <person name="Kracht M."/>
            <person name="Crusemann M."/>
            <person name="Hentschel U."/>
            <person name="Abe I."/>
            <person name="Matsunaga S."/>
            <person name="Kalinowski J."/>
            <person name="Takeyama H."/>
            <person name="Piel J."/>
        </authorList>
    </citation>
    <scope>NUCLEOTIDE SEQUENCE [LARGE SCALE GENOMIC DNA]</scope>
    <source>
        <strain evidence="7">TSY1</strain>
    </source>
</reference>
<keyword evidence="7" id="KW-1185">Reference proteome</keyword>
<name>W4LAH9_ENTF1</name>
<dbReference type="InterPro" id="IPR027417">
    <property type="entry name" value="P-loop_NTPase"/>
</dbReference>
<evidence type="ECO:0000256" key="3">
    <source>
        <dbReference type="ARBA" id="ARBA00022777"/>
    </source>
</evidence>
<dbReference type="Gene3D" id="3.40.50.300">
    <property type="entry name" value="P-loop containing nucleotide triphosphate hydrolases"/>
    <property type="match status" value="1"/>
</dbReference>
<dbReference type="Proteomes" id="UP000019141">
    <property type="component" value="Unassembled WGS sequence"/>
</dbReference>
<keyword evidence="3" id="KW-0418">Kinase</keyword>
<evidence type="ECO:0000256" key="1">
    <source>
        <dbReference type="ARBA" id="ARBA00022679"/>
    </source>
</evidence>
<dbReference type="EMBL" id="AZHW01000984">
    <property type="protein sequence ID" value="ETW94924.1"/>
    <property type="molecule type" value="Genomic_DNA"/>
</dbReference>
<dbReference type="Pfam" id="PF16575">
    <property type="entry name" value="CLP1_P"/>
    <property type="match status" value="1"/>
</dbReference>
<organism evidence="6 7">
    <name type="scientific">Entotheonella factor</name>
    <dbReference type="NCBI Taxonomy" id="1429438"/>
    <lineage>
        <taxon>Bacteria</taxon>
        <taxon>Pseudomonadati</taxon>
        <taxon>Nitrospinota/Tectimicrobiota group</taxon>
        <taxon>Candidatus Tectimicrobiota</taxon>
        <taxon>Candidatus Entotheonellia</taxon>
        <taxon>Candidatus Entotheonellales</taxon>
        <taxon>Candidatus Entotheonellaceae</taxon>
        <taxon>Candidatus Entotheonella</taxon>
    </lineage>
</organism>
<dbReference type="InterPro" id="IPR032319">
    <property type="entry name" value="CLP1_P"/>
</dbReference>
<evidence type="ECO:0000256" key="2">
    <source>
        <dbReference type="ARBA" id="ARBA00022741"/>
    </source>
</evidence>
<dbReference type="SUPFAM" id="SSF52540">
    <property type="entry name" value="P-loop containing nucleoside triphosphate hydrolases"/>
    <property type="match status" value="1"/>
</dbReference>
<comment type="caution">
    <text evidence="6">The sequence shown here is derived from an EMBL/GenBank/DDBJ whole genome shotgun (WGS) entry which is preliminary data.</text>
</comment>